<dbReference type="SUPFAM" id="SSF82171">
    <property type="entry name" value="DPP6 N-terminal domain-like"/>
    <property type="match status" value="1"/>
</dbReference>
<evidence type="ECO:0000256" key="5">
    <source>
        <dbReference type="PROSITE-ProRule" id="PRU00473"/>
    </source>
</evidence>
<dbReference type="Proteomes" id="UP000470771">
    <property type="component" value="Unassembled WGS sequence"/>
</dbReference>
<dbReference type="PRINTS" id="PR01021">
    <property type="entry name" value="OMPADOMAIN"/>
</dbReference>
<dbReference type="SMART" id="SM00028">
    <property type="entry name" value="TPR"/>
    <property type="match status" value="3"/>
</dbReference>
<dbReference type="PROSITE" id="PS51123">
    <property type="entry name" value="OMPA_2"/>
    <property type="match status" value="1"/>
</dbReference>
<dbReference type="Gene3D" id="2.120.10.30">
    <property type="entry name" value="TolB, C-terminal domain"/>
    <property type="match status" value="1"/>
</dbReference>
<accession>A0A6N9NGJ2</accession>
<dbReference type="InterPro" id="IPR006664">
    <property type="entry name" value="OMP_bac"/>
</dbReference>
<proteinExistence type="predicted"/>
<evidence type="ECO:0000256" key="6">
    <source>
        <dbReference type="SAM" id="SignalP"/>
    </source>
</evidence>
<dbReference type="Gene3D" id="3.30.1330.60">
    <property type="entry name" value="OmpA-like domain"/>
    <property type="match status" value="1"/>
</dbReference>
<dbReference type="PANTHER" id="PTHR30329">
    <property type="entry name" value="STATOR ELEMENT OF FLAGELLAR MOTOR COMPLEX"/>
    <property type="match status" value="1"/>
</dbReference>
<gene>
    <name evidence="8" type="ORF">GQN54_00885</name>
</gene>
<dbReference type="InterPro" id="IPR036737">
    <property type="entry name" value="OmpA-like_sf"/>
</dbReference>
<evidence type="ECO:0000256" key="1">
    <source>
        <dbReference type="ARBA" id="ARBA00004442"/>
    </source>
</evidence>
<dbReference type="EMBL" id="WWNE01000003">
    <property type="protein sequence ID" value="NBG64651.1"/>
    <property type="molecule type" value="Genomic_DNA"/>
</dbReference>
<keyword evidence="9" id="KW-1185">Reference proteome</keyword>
<dbReference type="PANTHER" id="PTHR30329:SF21">
    <property type="entry name" value="LIPOPROTEIN YIAD-RELATED"/>
    <property type="match status" value="1"/>
</dbReference>
<dbReference type="Gene3D" id="1.25.40.10">
    <property type="entry name" value="Tetratricopeptide repeat domain"/>
    <property type="match status" value="1"/>
</dbReference>
<keyword evidence="6" id="KW-0732">Signal</keyword>
<comment type="caution">
    <text evidence="8">The sequence shown here is derived from an EMBL/GenBank/DDBJ whole genome shotgun (WGS) entry which is preliminary data.</text>
</comment>
<evidence type="ECO:0000256" key="2">
    <source>
        <dbReference type="ARBA" id="ARBA00023136"/>
    </source>
</evidence>
<dbReference type="SUPFAM" id="SSF48452">
    <property type="entry name" value="TPR-like"/>
    <property type="match status" value="1"/>
</dbReference>
<evidence type="ECO:0000259" key="7">
    <source>
        <dbReference type="PROSITE" id="PS51123"/>
    </source>
</evidence>
<keyword evidence="3" id="KW-0998">Cell outer membrane</keyword>
<evidence type="ECO:0000256" key="4">
    <source>
        <dbReference type="PROSITE-ProRule" id="PRU00339"/>
    </source>
</evidence>
<feature type="chain" id="PRO_5027030179" evidence="6">
    <location>
        <begin position="24"/>
        <end position="654"/>
    </location>
</feature>
<evidence type="ECO:0000256" key="3">
    <source>
        <dbReference type="ARBA" id="ARBA00023237"/>
    </source>
</evidence>
<dbReference type="Pfam" id="PF07676">
    <property type="entry name" value="PD40"/>
    <property type="match status" value="4"/>
</dbReference>
<dbReference type="InterPro" id="IPR050330">
    <property type="entry name" value="Bact_OuterMem_StrucFunc"/>
</dbReference>
<dbReference type="Pfam" id="PF00691">
    <property type="entry name" value="OmpA"/>
    <property type="match status" value="1"/>
</dbReference>
<dbReference type="InterPro" id="IPR006665">
    <property type="entry name" value="OmpA-like"/>
</dbReference>
<feature type="signal peptide" evidence="6">
    <location>
        <begin position="1"/>
        <end position="23"/>
    </location>
</feature>
<comment type="subcellular location">
    <subcellularLocation>
        <location evidence="1">Cell outer membrane</location>
    </subcellularLocation>
</comment>
<evidence type="ECO:0000313" key="8">
    <source>
        <dbReference type="EMBL" id="NBG64651.1"/>
    </source>
</evidence>
<dbReference type="GO" id="GO:0009279">
    <property type="term" value="C:cell outer membrane"/>
    <property type="evidence" value="ECO:0007669"/>
    <property type="project" value="UniProtKB-SubCell"/>
</dbReference>
<dbReference type="InterPro" id="IPR011659">
    <property type="entry name" value="WD40"/>
</dbReference>
<dbReference type="PROSITE" id="PS50293">
    <property type="entry name" value="TPR_REGION"/>
    <property type="match status" value="1"/>
</dbReference>
<name>A0A6N9NGJ2_9FLAO</name>
<dbReference type="PROSITE" id="PS51257">
    <property type="entry name" value="PROKAR_LIPOPROTEIN"/>
    <property type="match status" value="1"/>
</dbReference>
<dbReference type="AlphaFoldDB" id="A0A6N9NGJ2"/>
<sequence length="654" mass="73480">MKILKISFLLVSMIMISCQVSIAQNSTYSHTNKKAIKLFEEAKVFYQNYQLPEAIARLNDALEKESNFVEAYTLMGYVYVDSKNNEGALQSFKKALQINPDFAASTLYFVGQLELERGEYVAAEKYFQQFMKSPVADSKMRNDAFEKIDGLNFAMEAIKNPVPFNPINLGEGVNSAYPEYFPSLTVDGATMLFTRQLPEPNSPVKYNEDFYISEWSSGKWGEAKTLGSPINTENNEGAPSLSADGQLLIFTACELYGEYGGGRKGLGSCDLFFSQRVGNRWNKPMNLGTEINSKTWETQPSFSADGKTLYFIRRVKERNGNTHSDIFVSELDNEGYWKTPVRLPDHINTQKNEESVFIHPDGQTLYFASNGHLGMGGLDIYIARKNEKGEWGIPMNLGYPINTFKNENSILISPDGKKAYFASDREGGFGGLDLYEFELPKSVQPQTVSYLAGKVIDADTRQPLGSRFELYNLENEELVVSSYSDQENGDFLVALPLAKNYALNVSKPGYLFYSENFTLKEKKDDRPYEKNIALKKIKVGEKVILRNIFYATNKYDLLAESKSELKKLVEFLDRNSAIKVEIGGHTDDVGSTALNQELSNNRAKEVYLYLIGKGIDSSRLSYKGFGANEPVASNATEEGRAQNRRTEFTVVAIN</sequence>
<feature type="repeat" description="TPR" evidence="4">
    <location>
        <begin position="69"/>
        <end position="102"/>
    </location>
</feature>
<dbReference type="RefSeq" id="WP_160631033.1">
    <property type="nucleotide sequence ID" value="NZ_WWNE01000003.1"/>
</dbReference>
<dbReference type="Pfam" id="PF13181">
    <property type="entry name" value="TPR_8"/>
    <property type="match status" value="1"/>
</dbReference>
<keyword evidence="2 5" id="KW-0472">Membrane</keyword>
<evidence type="ECO:0000313" key="9">
    <source>
        <dbReference type="Proteomes" id="UP000470771"/>
    </source>
</evidence>
<dbReference type="InterPro" id="IPR019734">
    <property type="entry name" value="TPR_rpt"/>
</dbReference>
<dbReference type="PROSITE" id="PS50005">
    <property type="entry name" value="TPR"/>
    <property type="match status" value="1"/>
</dbReference>
<organism evidence="8 9">
    <name type="scientific">Acidiluteibacter ferrifornacis</name>
    <dbReference type="NCBI Taxonomy" id="2692424"/>
    <lineage>
        <taxon>Bacteria</taxon>
        <taxon>Pseudomonadati</taxon>
        <taxon>Bacteroidota</taxon>
        <taxon>Flavobacteriia</taxon>
        <taxon>Flavobacteriales</taxon>
        <taxon>Cryomorphaceae</taxon>
        <taxon>Acidiluteibacter</taxon>
    </lineage>
</organism>
<dbReference type="InterPro" id="IPR011042">
    <property type="entry name" value="6-blade_b-propeller_TolB-like"/>
</dbReference>
<protein>
    <submittedName>
        <fullName evidence="8">OmpA family protein</fullName>
    </submittedName>
</protein>
<dbReference type="CDD" id="cd07185">
    <property type="entry name" value="OmpA_C-like"/>
    <property type="match status" value="1"/>
</dbReference>
<keyword evidence="4" id="KW-0802">TPR repeat</keyword>
<feature type="domain" description="OmpA-like" evidence="7">
    <location>
        <begin position="539"/>
        <end position="654"/>
    </location>
</feature>
<dbReference type="SUPFAM" id="SSF103088">
    <property type="entry name" value="OmpA-like"/>
    <property type="match status" value="1"/>
</dbReference>
<dbReference type="InterPro" id="IPR011990">
    <property type="entry name" value="TPR-like_helical_dom_sf"/>
</dbReference>
<reference evidence="8 9" key="1">
    <citation type="submission" date="2019-12" db="EMBL/GenBank/DDBJ databases">
        <authorList>
            <person name="Zhao J."/>
        </authorList>
    </citation>
    <scope>NUCLEOTIDE SEQUENCE [LARGE SCALE GENOMIC DNA]</scope>
    <source>
        <strain evidence="8 9">S-15</strain>
    </source>
</reference>